<feature type="transmembrane region" description="Helical" evidence="6">
    <location>
        <begin position="206"/>
        <end position="228"/>
    </location>
</feature>
<evidence type="ECO:0000256" key="6">
    <source>
        <dbReference type="SAM" id="Phobius"/>
    </source>
</evidence>
<organism evidence="8 9">
    <name type="scientific">Pacificispira spongiicola</name>
    <dbReference type="NCBI Taxonomy" id="2729598"/>
    <lineage>
        <taxon>Bacteria</taxon>
        <taxon>Pseudomonadati</taxon>
        <taxon>Pseudomonadota</taxon>
        <taxon>Alphaproteobacteria</taxon>
        <taxon>Rhodospirillales</taxon>
        <taxon>Rhodospirillaceae</taxon>
        <taxon>Pacificispira</taxon>
    </lineage>
</organism>
<dbReference type="InterPro" id="IPR037185">
    <property type="entry name" value="EmrE-like"/>
</dbReference>
<dbReference type="SUPFAM" id="SSF103481">
    <property type="entry name" value="Multidrug resistance efflux transporter EmrE"/>
    <property type="match status" value="2"/>
</dbReference>
<feature type="transmembrane region" description="Helical" evidence="6">
    <location>
        <begin position="176"/>
        <end position="194"/>
    </location>
</feature>
<dbReference type="AlphaFoldDB" id="A0A7Y0DZ08"/>
<comment type="subcellular location">
    <subcellularLocation>
        <location evidence="1">Membrane</location>
        <topology evidence="1">Multi-pass membrane protein</topology>
    </subcellularLocation>
</comment>
<dbReference type="InterPro" id="IPR050638">
    <property type="entry name" value="AA-Vitamin_Transporters"/>
</dbReference>
<keyword evidence="5 6" id="KW-0472">Membrane</keyword>
<dbReference type="Pfam" id="PF00892">
    <property type="entry name" value="EamA"/>
    <property type="match status" value="2"/>
</dbReference>
<evidence type="ECO:0000313" key="8">
    <source>
        <dbReference type="EMBL" id="NMM44186.1"/>
    </source>
</evidence>
<keyword evidence="9" id="KW-1185">Reference proteome</keyword>
<feature type="transmembrane region" description="Helical" evidence="6">
    <location>
        <begin position="88"/>
        <end position="109"/>
    </location>
</feature>
<feature type="transmembrane region" description="Helical" evidence="6">
    <location>
        <begin position="31"/>
        <end position="51"/>
    </location>
</feature>
<dbReference type="GO" id="GO:0016020">
    <property type="term" value="C:membrane"/>
    <property type="evidence" value="ECO:0007669"/>
    <property type="project" value="UniProtKB-SubCell"/>
</dbReference>
<proteinExistence type="inferred from homology"/>
<evidence type="ECO:0000256" key="5">
    <source>
        <dbReference type="ARBA" id="ARBA00023136"/>
    </source>
</evidence>
<feature type="domain" description="EamA" evidence="7">
    <location>
        <begin position="2"/>
        <end position="135"/>
    </location>
</feature>
<feature type="transmembrane region" description="Helical" evidence="6">
    <location>
        <begin position="260"/>
        <end position="276"/>
    </location>
</feature>
<keyword evidence="3 6" id="KW-0812">Transmembrane</keyword>
<protein>
    <submittedName>
        <fullName evidence="8">DMT family transporter</fullName>
    </submittedName>
</protein>
<evidence type="ECO:0000256" key="1">
    <source>
        <dbReference type="ARBA" id="ARBA00004141"/>
    </source>
</evidence>
<reference evidence="8 9" key="1">
    <citation type="submission" date="2020-04" db="EMBL/GenBank/DDBJ databases">
        <title>Rhodospirillaceae bacterium KN72 isolated from deep sea.</title>
        <authorList>
            <person name="Zhang D.-C."/>
        </authorList>
    </citation>
    <scope>NUCLEOTIDE SEQUENCE [LARGE SCALE GENOMIC DNA]</scope>
    <source>
        <strain evidence="8 9">KN72</strain>
    </source>
</reference>
<evidence type="ECO:0000256" key="2">
    <source>
        <dbReference type="ARBA" id="ARBA00007362"/>
    </source>
</evidence>
<comment type="caution">
    <text evidence="8">The sequence shown here is derived from an EMBL/GenBank/DDBJ whole genome shotgun (WGS) entry which is preliminary data.</text>
</comment>
<dbReference type="RefSeq" id="WP_169624487.1">
    <property type="nucleotide sequence ID" value="NZ_JABBNT010000002.1"/>
</dbReference>
<dbReference type="PANTHER" id="PTHR32322">
    <property type="entry name" value="INNER MEMBRANE TRANSPORTER"/>
    <property type="match status" value="1"/>
</dbReference>
<keyword evidence="4 6" id="KW-1133">Transmembrane helix</keyword>
<feature type="domain" description="EamA" evidence="7">
    <location>
        <begin position="145"/>
        <end position="277"/>
    </location>
</feature>
<evidence type="ECO:0000256" key="4">
    <source>
        <dbReference type="ARBA" id="ARBA00022989"/>
    </source>
</evidence>
<sequence>MGGIVLCLVAAALLGIQMPLAKLAFEAGSDTISFSLFRSVMAVPVCFGLAAMQRYPLGIAKPARWGLLGIALGTAGLGFGYLGGVERIPASLAALIFYTYPLLVLIVGAVQARAIPGPKRIVAFILAFVGLAAVFGPNFGGIDPLGVGLCIFAAVCATVYFLCVPAASRYMPGLTLMAWTNVGVALLFIPALPANGFNLPQTGEGMAFFITAGTFYAVGMTCAFYGIAKCGSETSAMLFNFEPLSVLVVSAALLGEILTMGQYAGGVCVLIALILVSQRAAPKPPLPPTSDV</sequence>
<gene>
    <name evidence="8" type="ORF">HH303_06840</name>
</gene>
<feature type="transmembrane region" description="Helical" evidence="6">
    <location>
        <begin position="235"/>
        <end position="254"/>
    </location>
</feature>
<dbReference type="InterPro" id="IPR000620">
    <property type="entry name" value="EamA_dom"/>
</dbReference>
<evidence type="ECO:0000259" key="7">
    <source>
        <dbReference type="Pfam" id="PF00892"/>
    </source>
</evidence>
<evidence type="ECO:0000313" key="9">
    <source>
        <dbReference type="Proteomes" id="UP000539372"/>
    </source>
</evidence>
<dbReference type="Proteomes" id="UP000539372">
    <property type="component" value="Unassembled WGS sequence"/>
</dbReference>
<dbReference type="EMBL" id="JABBNT010000002">
    <property type="protein sequence ID" value="NMM44186.1"/>
    <property type="molecule type" value="Genomic_DNA"/>
</dbReference>
<feature type="transmembrane region" description="Helical" evidence="6">
    <location>
        <begin position="121"/>
        <end position="139"/>
    </location>
</feature>
<evidence type="ECO:0000256" key="3">
    <source>
        <dbReference type="ARBA" id="ARBA00022692"/>
    </source>
</evidence>
<dbReference type="PANTHER" id="PTHR32322:SF2">
    <property type="entry name" value="EAMA DOMAIN-CONTAINING PROTEIN"/>
    <property type="match status" value="1"/>
</dbReference>
<name>A0A7Y0DZ08_9PROT</name>
<feature type="transmembrane region" description="Helical" evidence="6">
    <location>
        <begin position="145"/>
        <end position="164"/>
    </location>
</feature>
<feature type="transmembrane region" description="Helical" evidence="6">
    <location>
        <begin position="63"/>
        <end position="82"/>
    </location>
</feature>
<accession>A0A7Y0DZ08</accession>
<comment type="similarity">
    <text evidence="2">Belongs to the EamA transporter family.</text>
</comment>